<organism evidence="10 11">
    <name type="scientific">Enterocloster bolteae</name>
    <dbReference type="NCBI Taxonomy" id="208479"/>
    <lineage>
        <taxon>Bacteria</taxon>
        <taxon>Bacillati</taxon>
        <taxon>Bacillota</taxon>
        <taxon>Clostridia</taxon>
        <taxon>Lachnospirales</taxon>
        <taxon>Lachnospiraceae</taxon>
        <taxon>Enterocloster</taxon>
    </lineage>
</organism>
<keyword evidence="2" id="KW-0813">Transport</keyword>
<protein>
    <submittedName>
        <fullName evidence="10">Anion:sodium symporter</fullName>
    </submittedName>
</protein>
<dbReference type="Pfam" id="PF03600">
    <property type="entry name" value="CitMHS"/>
    <property type="match status" value="1"/>
</dbReference>
<comment type="subcellular location">
    <subcellularLocation>
        <location evidence="1">Membrane</location>
        <topology evidence="1">Multi-pass membrane protein</topology>
    </subcellularLocation>
</comment>
<evidence type="ECO:0000256" key="5">
    <source>
        <dbReference type="ARBA" id="ARBA00022989"/>
    </source>
</evidence>
<dbReference type="GO" id="GO:0005886">
    <property type="term" value="C:plasma membrane"/>
    <property type="evidence" value="ECO:0007669"/>
    <property type="project" value="TreeGrafter"/>
</dbReference>
<feature type="transmembrane region" description="Helical" evidence="7">
    <location>
        <begin position="6"/>
        <end position="21"/>
    </location>
</feature>
<evidence type="ECO:0000256" key="2">
    <source>
        <dbReference type="ARBA" id="ARBA00022448"/>
    </source>
</evidence>
<feature type="domain" description="Citrate transporter-like" evidence="8">
    <location>
        <begin position="18"/>
        <end position="369"/>
    </location>
</feature>
<proteinExistence type="predicted"/>
<feature type="transmembrane region" description="Helical" evidence="7">
    <location>
        <begin position="180"/>
        <end position="202"/>
    </location>
</feature>
<evidence type="ECO:0000256" key="3">
    <source>
        <dbReference type="ARBA" id="ARBA00022692"/>
    </source>
</evidence>
<feature type="transmembrane region" description="Helical" evidence="7">
    <location>
        <begin position="233"/>
        <end position="251"/>
    </location>
</feature>
<evidence type="ECO:0000256" key="4">
    <source>
        <dbReference type="ARBA" id="ARBA00022737"/>
    </source>
</evidence>
<dbReference type="InterPro" id="IPR004680">
    <property type="entry name" value="Cit_transptr-like_dom"/>
</dbReference>
<evidence type="ECO:0000259" key="8">
    <source>
        <dbReference type="Pfam" id="PF03600"/>
    </source>
</evidence>
<dbReference type="InterPro" id="IPR051679">
    <property type="entry name" value="DASS-Related_Transporters"/>
</dbReference>
<feature type="transmembrane region" description="Helical" evidence="7">
    <location>
        <begin position="321"/>
        <end position="344"/>
    </location>
</feature>
<keyword evidence="5 7" id="KW-1133">Transmembrane helix</keyword>
<evidence type="ECO:0000313" key="12">
    <source>
        <dbReference type="Proteomes" id="UP000284543"/>
    </source>
</evidence>
<dbReference type="EMBL" id="QSHZ01000022">
    <property type="protein sequence ID" value="RHC54460.1"/>
    <property type="molecule type" value="Genomic_DNA"/>
</dbReference>
<dbReference type="Proteomes" id="UP000283975">
    <property type="component" value="Unassembled WGS sequence"/>
</dbReference>
<dbReference type="RefSeq" id="WP_002565010.1">
    <property type="nucleotide sequence ID" value="NZ_BAABXO010000001.1"/>
</dbReference>
<feature type="transmembrane region" description="Helical" evidence="7">
    <location>
        <begin position="28"/>
        <end position="49"/>
    </location>
</feature>
<evidence type="ECO:0000256" key="1">
    <source>
        <dbReference type="ARBA" id="ARBA00004141"/>
    </source>
</evidence>
<dbReference type="GO" id="GO:0055085">
    <property type="term" value="P:transmembrane transport"/>
    <property type="evidence" value="ECO:0007669"/>
    <property type="project" value="InterPro"/>
</dbReference>
<feature type="transmembrane region" description="Helical" evidence="7">
    <location>
        <begin position="400"/>
        <end position="423"/>
    </location>
</feature>
<comment type="caution">
    <text evidence="10">The sequence shown here is derived from an EMBL/GenBank/DDBJ whole genome shotgun (WGS) entry which is preliminary data.</text>
</comment>
<dbReference type="PANTHER" id="PTHR43652">
    <property type="entry name" value="BASIC AMINO ACID ANTIPORTER YFCC-RELATED"/>
    <property type="match status" value="1"/>
</dbReference>
<sequence length="426" mass="45712">MGDIQVTLLIGFFMLISYIWAKIPYGMTAVFCCLALEITGVLSSAEAWAGFGNTTVFLFASIFILGAGLMKTSFIIKIQKLLQKIGSSEKKMRWICMYIASFLAMLTSATAAGATMLPMVSLLSRKGNFQKRRLLKPVMDAACMGFAIMPFGMGAAFMEQGNSYLQMMGSSVRMSLFDSAIARLPVLIVTISFIGLFGYKFISNQKENGDKNQEEIILNENCNLSEFKDKMGIGIFFGSIAAMIISSLVGIPSHYAPLIGALLMIVSGVLSGKEAFGAIDLNTVCIFAGSLGFANALTKTGIADWIVEKLVFATNSSQSEYVLVAIFLLVPFAMTQFMGNIPVINLTMPIAATVACTTGINPTAIMVATVAGATLSISTPMAAGIQALIMEAGEYRFSDYIKAGLPTAAVFAAAYIIWAPFVFPLY</sequence>
<evidence type="ECO:0000256" key="6">
    <source>
        <dbReference type="ARBA" id="ARBA00023136"/>
    </source>
</evidence>
<keyword evidence="3 7" id="KW-0812">Transmembrane</keyword>
<accession>A0A414ASI8</accession>
<dbReference type="EMBL" id="QRZM01000002">
    <property type="protein sequence ID" value="RGV77651.1"/>
    <property type="molecule type" value="Genomic_DNA"/>
</dbReference>
<evidence type="ECO:0000313" key="10">
    <source>
        <dbReference type="EMBL" id="RHC54460.1"/>
    </source>
</evidence>
<evidence type="ECO:0000256" key="7">
    <source>
        <dbReference type="SAM" id="Phobius"/>
    </source>
</evidence>
<dbReference type="GeneID" id="23111287"/>
<dbReference type="PANTHER" id="PTHR43652:SF2">
    <property type="entry name" value="BASIC AMINO ACID ANTIPORTER YFCC-RELATED"/>
    <property type="match status" value="1"/>
</dbReference>
<evidence type="ECO:0000313" key="11">
    <source>
        <dbReference type="Proteomes" id="UP000283975"/>
    </source>
</evidence>
<evidence type="ECO:0000313" key="9">
    <source>
        <dbReference type="EMBL" id="RGV77651.1"/>
    </source>
</evidence>
<dbReference type="Proteomes" id="UP000284543">
    <property type="component" value="Unassembled WGS sequence"/>
</dbReference>
<gene>
    <name evidence="10" type="ORF">DW839_19800</name>
    <name evidence="9" type="ORF">DWW02_08305</name>
</gene>
<keyword evidence="4" id="KW-0677">Repeat</keyword>
<feature type="transmembrane region" description="Helical" evidence="7">
    <location>
        <begin position="95"/>
        <end position="117"/>
    </location>
</feature>
<reference evidence="11 12" key="1">
    <citation type="submission" date="2018-08" db="EMBL/GenBank/DDBJ databases">
        <title>A genome reference for cultivated species of the human gut microbiota.</title>
        <authorList>
            <person name="Zou Y."/>
            <person name="Xue W."/>
            <person name="Luo G."/>
        </authorList>
    </citation>
    <scope>NUCLEOTIDE SEQUENCE [LARGE SCALE GENOMIC DNA]</scope>
    <source>
        <strain evidence="9 12">AF14-18</strain>
        <strain evidence="10 11">AM35-14</strain>
    </source>
</reference>
<keyword evidence="6 7" id="KW-0472">Membrane</keyword>
<dbReference type="AlphaFoldDB" id="A0A414ASI8"/>
<feature type="transmembrane region" description="Helical" evidence="7">
    <location>
        <begin position="55"/>
        <end position="74"/>
    </location>
</feature>
<name>A0A414ASI8_9FIRM</name>
<dbReference type="KEGG" id="cbol:CGC65_19195"/>